<accession>A0A285U2L1</accession>
<evidence type="ECO:0000256" key="9">
    <source>
        <dbReference type="ARBA" id="ARBA00049940"/>
    </source>
</evidence>
<dbReference type="HAMAP" id="MF_00454">
    <property type="entry name" value="FluC"/>
    <property type="match status" value="1"/>
</dbReference>
<keyword evidence="10" id="KW-0813">Transport</keyword>
<dbReference type="GO" id="GO:0046872">
    <property type="term" value="F:metal ion binding"/>
    <property type="evidence" value="ECO:0007669"/>
    <property type="project" value="UniProtKB-KW"/>
</dbReference>
<dbReference type="EMBL" id="OBQC01000002">
    <property type="protein sequence ID" value="SOC36072.1"/>
    <property type="molecule type" value="Genomic_DNA"/>
</dbReference>
<comment type="similarity">
    <text evidence="7 10">Belongs to the fluoride channel Fluc/FEX (TC 1.A.43) family.</text>
</comment>
<keyword evidence="3 10" id="KW-0812">Transmembrane</keyword>
<evidence type="ECO:0000256" key="3">
    <source>
        <dbReference type="ARBA" id="ARBA00022692"/>
    </source>
</evidence>
<organism evidence="11 12">
    <name type="scientific">Ureibacillus acetophenoni</name>
    <dbReference type="NCBI Taxonomy" id="614649"/>
    <lineage>
        <taxon>Bacteria</taxon>
        <taxon>Bacillati</taxon>
        <taxon>Bacillota</taxon>
        <taxon>Bacilli</taxon>
        <taxon>Bacillales</taxon>
        <taxon>Caryophanaceae</taxon>
        <taxon>Ureibacillus</taxon>
    </lineage>
</organism>
<feature type="transmembrane region" description="Helical" evidence="10">
    <location>
        <begin position="28"/>
        <end position="50"/>
    </location>
</feature>
<reference evidence="12" key="1">
    <citation type="submission" date="2017-08" db="EMBL/GenBank/DDBJ databases">
        <authorList>
            <person name="Varghese N."/>
            <person name="Submissions S."/>
        </authorList>
    </citation>
    <scope>NUCLEOTIDE SEQUENCE [LARGE SCALE GENOMIC DNA]</scope>
    <source>
        <strain evidence="12">JC23</strain>
    </source>
</reference>
<keyword evidence="6 10" id="KW-0407">Ion channel</keyword>
<dbReference type="AlphaFoldDB" id="A0A285U2L1"/>
<keyword evidence="5 10" id="KW-0472">Membrane</keyword>
<evidence type="ECO:0000256" key="2">
    <source>
        <dbReference type="ARBA" id="ARBA00022475"/>
    </source>
</evidence>
<keyword evidence="10" id="KW-0915">Sodium</keyword>
<name>A0A285U2L1_9BACL</name>
<evidence type="ECO:0000256" key="4">
    <source>
        <dbReference type="ARBA" id="ARBA00022989"/>
    </source>
</evidence>
<feature type="transmembrane region" description="Helical" evidence="10">
    <location>
        <begin position="57"/>
        <end position="76"/>
    </location>
</feature>
<gene>
    <name evidence="10" type="primary">fluC</name>
    <name evidence="10" type="synonym">crcB</name>
    <name evidence="11" type="ORF">SAMN05877842_10286</name>
</gene>
<evidence type="ECO:0000256" key="1">
    <source>
        <dbReference type="ARBA" id="ARBA00004651"/>
    </source>
</evidence>
<protein>
    <recommendedName>
        <fullName evidence="10">Fluoride-specific ion channel FluC</fullName>
    </recommendedName>
</protein>
<evidence type="ECO:0000313" key="12">
    <source>
        <dbReference type="Proteomes" id="UP000219252"/>
    </source>
</evidence>
<dbReference type="GO" id="GO:0062054">
    <property type="term" value="F:fluoride channel activity"/>
    <property type="evidence" value="ECO:0007669"/>
    <property type="project" value="UniProtKB-UniRule"/>
</dbReference>
<evidence type="ECO:0000256" key="10">
    <source>
        <dbReference type="HAMAP-Rule" id="MF_00454"/>
    </source>
</evidence>
<keyword evidence="12" id="KW-1185">Reference proteome</keyword>
<comment type="subcellular location">
    <subcellularLocation>
        <location evidence="1 10">Cell membrane</location>
        <topology evidence="1 10">Multi-pass membrane protein</topology>
    </subcellularLocation>
</comment>
<evidence type="ECO:0000256" key="6">
    <source>
        <dbReference type="ARBA" id="ARBA00023303"/>
    </source>
</evidence>
<dbReference type="Pfam" id="PF02537">
    <property type="entry name" value="CRCB"/>
    <property type="match status" value="1"/>
</dbReference>
<keyword evidence="10" id="KW-0479">Metal-binding</keyword>
<feature type="transmembrane region" description="Helical" evidence="10">
    <location>
        <begin position="88"/>
        <end position="110"/>
    </location>
</feature>
<dbReference type="Proteomes" id="UP000219252">
    <property type="component" value="Unassembled WGS sequence"/>
</dbReference>
<feature type="transmembrane region" description="Helical" evidence="10">
    <location>
        <begin position="5"/>
        <end position="22"/>
    </location>
</feature>
<evidence type="ECO:0000256" key="5">
    <source>
        <dbReference type="ARBA" id="ARBA00023136"/>
    </source>
</evidence>
<dbReference type="InterPro" id="IPR003691">
    <property type="entry name" value="FluC"/>
</dbReference>
<comment type="function">
    <text evidence="9 10">Fluoride-specific ion channel. Important for reducing fluoride concentration in the cell, thus reducing its toxicity.</text>
</comment>
<dbReference type="GO" id="GO:0140114">
    <property type="term" value="P:cellular detoxification of fluoride"/>
    <property type="evidence" value="ECO:0007669"/>
    <property type="project" value="UniProtKB-UniRule"/>
</dbReference>
<evidence type="ECO:0000313" key="11">
    <source>
        <dbReference type="EMBL" id="SOC36072.1"/>
    </source>
</evidence>
<feature type="binding site" evidence="10">
    <location>
        <position position="68"/>
    </location>
    <ligand>
        <name>Na(+)</name>
        <dbReference type="ChEBI" id="CHEBI:29101"/>
        <note>structural</note>
    </ligand>
</feature>
<proteinExistence type="inferred from homology"/>
<comment type="activity regulation">
    <text evidence="10">Na(+) is not transported, but it plays an essential structural role and its presence is essential for fluoride channel function.</text>
</comment>
<keyword evidence="4 10" id="KW-1133">Transmembrane helix</keyword>
<sequence length="117" mass="13221">MLKNYTIVFIGGMVGATLRFLVQSLTNTYLMLWIANLIGSFLLGTLNGVFNKKENETLKLFLTTGMLGAFTTFSTFSEEWFFQLRENVMVGILFGTIMTVSCFVVSFLGYRIVQGER</sequence>
<evidence type="ECO:0000256" key="8">
    <source>
        <dbReference type="ARBA" id="ARBA00035585"/>
    </source>
</evidence>
<keyword evidence="10" id="KW-0406">Ion transport</keyword>
<feature type="binding site" evidence="10">
    <location>
        <position position="71"/>
    </location>
    <ligand>
        <name>Na(+)</name>
        <dbReference type="ChEBI" id="CHEBI:29101"/>
        <note>structural</note>
    </ligand>
</feature>
<comment type="catalytic activity">
    <reaction evidence="8">
        <text>fluoride(in) = fluoride(out)</text>
        <dbReference type="Rhea" id="RHEA:76159"/>
        <dbReference type="ChEBI" id="CHEBI:17051"/>
    </reaction>
    <physiologicalReaction direction="left-to-right" evidence="8">
        <dbReference type="Rhea" id="RHEA:76160"/>
    </physiologicalReaction>
</comment>
<evidence type="ECO:0000256" key="7">
    <source>
        <dbReference type="ARBA" id="ARBA00035120"/>
    </source>
</evidence>
<keyword evidence="2 10" id="KW-1003">Cell membrane</keyword>
<dbReference type="GO" id="GO:0005886">
    <property type="term" value="C:plasma membrane"/>
    <property type="evidence" value="ECO:0007669"/>
    <property type="project" value="UniProtKB-SubCell"/>
</dbReference>